<accession>A0A6M8J1Q6</accession>
<dbReference type="EMBL" id="CP053716">
    <property type="protein sequence ID" value="QKF07880.1"/>
    <property type="molecule type" value="Genomic_DNA"/>
</dbReference>
<dbReference type="PANTHER" id="PTHR33744">
    <property type="entry name" value="CARBOHYDRATE DIACID REGULATOR"/>
    <property type="match status" value="1"/>
</dbReference>
<dbReference type="InterPro" id="IPR025736">
    <property type="entry name" value="PucR_C-HTH_dom"/>
</dbReference>
<dbReference type="RefSeq" id="WP_172166019.1">
    <property type="nucleotide sequence ID" value="NZ_CP053716.1"/>
</dbReference>
<name>A0A6M8J1Q6_9ACTN</name>
<sequence>MVTVADIIALPAFKSIELVAPCDGAATRPVHNVGILDVSPEYNGYSVYLPGEFIVTNLGFANGDPQATEDAIAAIVARGVSAVAIKTVYAPPISERVRDLSVQHGVPVYLYDGAYHEMVAYQALDLIRRDEQESDCQNALDDLLSEDDSETLRDRLHDVTGLASSRLMCAAFAWAAGAPDRCTVRALLALVKGELADLARRGEGPAPAFACRYHDTVLLVAGVEQPGAATRLASWARHFTEGHVSLRCGLGDDLSAGEGVLSIRQALSLCALHAGDVRPFMTWVDAGFRAFAATSEQNALMRHTCMRFQDLIAQEDGADGSLAATARAFAASFGDVSEAAERLFQHPNTVRYRLRKLKTALLMSEVTDRELAAFLTLVFLAGPEGRLDRE</sequence>
<keyword evidence="2" id="KW-1185">Reference proteome</keyword>
<gene>
    <name evidence="1" type="ORF">HLV38_07020</name>
</gene>
<dbReference type="AlphaFoldDB" id="A0A6M8J1Q6"/>
<dbReference type="Pfam" id="PF13556">
    <property type="entry name" value="HTH_30"/>
    <property type="match status" value="1"/>
</dbReference>
<protein>
    <submittedName>
        <fullName evidence="1">PucR family transcriptional regulator</fullName>
    </submittedName>
</protein>
<dbReference type="Proteomes" id="UP000503297">
    <property type="component" value="Chromosome"/>
</dbReference>
<dbReference type="Pfam" id="PF07905">
    <property type="entry name" value="PucR"/>
    <property type="match status" value="1"/>
</dbReference>
<dbReference type="InterPro" id="IPR012914">
    <property type="entry name" value="PucR_dom"/>
</dbReference>
<dbReference type="KEGG" id="bwa:HLV38_07020"/>
<evidence type="ECO:0000313" key="1">
    <source>
        <dbReference type="EMBL" id="QKF07880.1"/>
    </source>
</evidence>
<dbReference type="Gene3D" id="1.10.10.2840">
    <property type="entry name" value="PucR C-terminal helix-turn-helix domain"/>
    <property type="match status" value="1"/>
</dbReference>
<dbReference type="InterPro" id="IPR051448">
    <property type="entry name" value="CdaR-like_regulators"/>
</dbReference>
<reference evidence="2" key="1">
    <citation type="submission" date="2020-05" db="EMBL/GenBank/DDBJ databases">
        <title>Novel species in genus Nocardioides.</title>
        <authorList>
            <person name="Zhang G."/>
        </authorList>
    </citation>
    <scope>NUCLEOTIDE SEQUENCE [LARGE SCALE GENOMIC DNA]</scope>
    <source>
        <strain evidence="2">zg-1050</strain>
    </source>
</reference>
<organism evidence="1 2">
    <name type="scientific">Berryella wangjianweii</name>
    <dbReference type="NCBI Taxonomy" id="2734634"/>
    <lineage>
        <taxon>Bacteria</taxon>
        <taxon>Bacillati</taxon>
        <taxon>Actinomycetota</taxon>
        <taxon>Coriobacteriia</taxon>
        <taxon>Eggerthellales</taxon>
        <taxon>Eggerthellaceae</taxon>
        <taxon>Berryella</taxon>
    </lineage>
</organism>
<evidence type="ECO:0000313" key="2">
    <source>
        <dbReference type="Proteomes" id="UP000503297"/>
    </source>
</evidence>
<dbReference type="InterPro" id="IPR042070">
    <property type="entry name" value="PucR_C-HTH_sf"/>
</dbReference>
<proteinExistence type="predicted"/>